<evidence type="ECO:0000256" key="3">
    <source>
        <dbReference type="ARBA" id="ARBA00022692"/>
    </source>
</evidence>
<dbReference type="InterPro" id="IPR004307">
    <property type="entry name" value="TspO_MBR"/>
</dbReference>
<evidence type="ECO:0000313" key="7">
    <source>
        <dbReference type="EMBL" id="GGX89543.1"/>
    </source>
</evidence>
<dbReference type="Gene3D" id="1.20.1260.100">
    <property type="entry name" value="TspO/MBR protein"/>
    <property type="match status" value="2"/>
</dbReference>
<gene>
    <name evidence="7" type="ORF">GCM10010358_49360</name>
</gene>
<evidence type="ECO:0000313" key="8">
    <source>
        <dbReference type="Proteomes" id="UP000619244"/>
    </source>
</evidence>
<keyword evidence="3" id="KW-0812">Transmembrane</keyword>
<dbReference type="InterPro" id="IPR038330">
    <property type="entry name" value="TspO/MBR-related_sf"/>
</dbReference>
<evidence type="ECO:0000256" key="2">
    <source>
        <dbReference type="ARBA" id="ARBA00007524"/>
    </source>
</evidence>
<comment type="subcellular location">
    <subcellularLocation>
        <location evidence="1">Membrane</location>
        <topology evidence="1">Multi-pass membrane protein</topology>
    </subcellularLocation>
</comment>
<name>A0A918U438_9ACTN</name>
<sequence>MRFPKRTPAGRRRRAPAGGRLASDAAASVAVTAAAVLGARAVDADSAWYHSLEKPPWQPPSWAFGAVWTRLVRVRRPGGRARPVGRPRAGAARAVRGPGRRPGAEHGVEPAVPRPPQPARRRRGHLLLDAGNAELIRRTARTDGAAAPGLVPYALRCGFATALNTSIARRNR</sequence>
<dbReference type="GO" id="GO:0033013">
    <property type="term" value="P:tetrapyrrole metabolic process"/>
    <property type="evidence" value="ECO:0007669"/>
    <property type="project" value="UniProtKB-ARBA"/>
</dbReference>
<evidence type="ECO:0000256" key="5">
    <source>
        <dbReference type="ARBA" id="ARBA00023136"/>
    </source>
</evidence>
<feature type="compositionally biased region" description="Basic residues" evidence="6">
    <location>
        <begin position="1"/>
        <end position="15"/>
    </location>
</feature>
<reference evidence="7" key="1">
    <citation type="journal article" date="2014" name="Int. J. Syst. Evol. Microbiol.">
        <title>Complete genome sequence of Corynebacterium casei LMG S-19264T (=DSM 44701T), isolated from a smear-ripened cheese.</title>
        <authorList>
            <consortium name="US DOE Joint Genome Institute (JGI-PGF)"/>
            <person name="Walter F."/>
            <person name="Albersmeier A."/>
            <person name="Kalinowski J."/>
            <person name="Ruckert C."/>
        </authorList>
    </citation>
    <scope>NUCLEOTIDE SEQUENCE</scope>
    <source>
        <strain evidence="7">JCM 4790</strain>
    </source>
</reference>
<feature type="region of interest" description="Disordered" evidence="6">
    <location>
        <begin position="1"/>
        <end position="20"/>
    </location>
</feature>
<evidence type="ECO:0000256" key="4">
    <source>
        <dbReference type="ARBA" id="ARBA00022989"/>
    </source>
</evidence>
<evidence type="ECO:0000256" key="1">
    <source>
        <dbReference type="ARBA" id="ARBA00004141"/>
    </source>
</evidence>
<reference evidence="7" key="2">
    <citation type="submission" date="2020-09" db="EMBL/GenBank/DDBJ databases">
        <authorList>
            <person name="Sun Q."/>
            <person name="Ohkuma M."/>
        </authorList>
    </citation>
    <scope>NUCLEOTIDE SEQUENCE</scope>
    <source>
        <strain evidence="7">JCM 4790</strain>
    </source>
</reference>
<dbReference type="PANTHER" id="PTHR10057:SF0">
    <property type="entry name" value="TRANSLOCATOR PROTEIN"/>
    <property type="match status" value="1"/>
</dbReference>
<dbReference type="Pfam" id="PF03073">
    <property type="entry name" value="TspO_MBR"/>
    <property type="match status" value="1"/>
</dbReference>
<dbReference type="Proteomes" id="UP000619244">
    <property type="component" value="Unassembled WGS sequence"/>
</dbReference>
<proteinExistence type="inferred from homology"/>
<dbReference type="EMBL" id="BMVU01000027">
    <property type="protein sequence ID" value="GGX89543.1"/>
    <property type="molecule type" value="Genomic_DNA"/>
</dbReference>
<dbReference type="GO" id="GO:0016020">
    <property type="term" value="C:membrane"/>
    <property type="evidence" value="ECO:0007669"/>
    <property type="project" value="UniProtKB-SubCell"/>
</dbReference>
<organism evidence="7 8">
    <name type="scientific">Streptomyces minutiscleroticus</name>
    <dbReference type="NCBI Taxonomy" id="68238"/>
    <lineage>
        <taxon>Bacteria</taxon>
        <taxon>Bacillati</taxon>
        <taxon>Actinomycetota</taxon>
        <taxon>Actinomycetes</taxon>
        <taxon>Kitasatosporales</taxon>
        <taxon>Streptomycetaceae</taxon>
        <taxon>Streptomyces</taxon>
    </lineage>
</organism>
<dbReference type="PANTHER" id="PTHR10057">
    <property type="entry name" value="PERIPHERAL-TYPE BENZODIAZEPINE RECEPTOR"/>
    <property type="match status" value="1"/>
</dbReference>
<feature type="compositionally biased region" description="Low complexity" evidence="6">
    <location>
        <begin position="86"/>
        <end position="97"/>
    </location>
</feature>
<protein>
    <submittedName>
        <fullName evidence="7">Uncharacterized protein</fullName>
    </submittedName>
</protein>
<keyword evidence="5" id="KW-0472">Membrane</keyword>
<dbReference type="AlphaFoldDB" id="A0A918U438"/>
<keyword evidence="8" id="KW-1185">Reference proteome</keyword>
<accession>A0A918U438</accession>
<comment type="similarity">
    <text evidence="2">Belongs to the TspO/BZRP family.</text>
</comment>
<dbReference type="RefSeq" id="WP_229919529.1">
    <property type="nucleotide sequence ID" value="NZ_BMVU01000027.1"/>
</dbReference>
<dbReference type="CDD" id="cd15904">
    <property type="entry name" value="TSPO_MBR"/>
    <property type="match status" value="1"/>
</dbReference>
<feature type="region of interest" description="Disordered" evidence="6">
    <location>
        <begin position="78"/>
        <end position="121"/>
    </location>
</feature>
<keyword evidence="4" id="KW-1133">Transmembrane helix</keyword>
<comment type="caution">
    <text evidence="7">The sequence shown here is derived from an EMBL/GenBank/DDBJ whole genome shotgun (WGS) entry which is preliminary data.</text>
</comment>
<evidence type="ECO:0000256" key="6">
    <source>
        <dbReference type="SAM" id="MobiDB-lite"/>
    </source>
</evidence>